<dbReference type="EMBL" id="CP005587">
    <property type="protein sequence ID" value="AGK56983.1"/>
    <property type="molecule type" value="Genomic_DNA"/>
</dbReference>
<gene>
    <name evidence="1" type="ORF">HYPDE_26513</name>
</gene>
<dbReference type="HOGENOM" id="CLU_2935286_0_0_5"/>
<protein>
    <submittedName>
        <fullName evidence="1">Uncharacterized protein</fullName>
    </submittedName>
</protein>
<evidence type="ECO:0000313" key="2">
    <source>
        <dbReference type="Proteomes" id="UP000005952"/>
    </source>
</evidence>
<proteinExistence type="predicted"/>
<sequence length="60" mass="6691">MGRVLVTDASSAVCWTMLRLLSRVFPPEGVAFWPERQVFLLRDPSSLAVPLEPYAASSLR</sequence>
<accession>N0B214</accession>
<organism evidence="1 2">
    <name type="scientific">Hyphomicrobium denitrificans 1NES1</name>
    <dbReference type="NCBI Taxonomy" id="670307"/>
    <lineage>
        <taxon>Bacteria</taxon>
        <taxon>Pseudomonadati</taxon>
        <taxon>Pseudomonadota</taxon>
        <taxon>Alphaproteobacteria</taxon>
        <taxon>Hyphomicrobiales</taxon>
        <taxon>Hyphomicrobiaceae</taxon>
        <taxon>Hyphomicrobium</taxon>
    </lineage>
</organism>
<name>N0B214_9HYPH</name>
<keyword evidence="2" id="KW-1185">Reference proteome</keyword>
<dbReference type="Proteomes" id="UP000005952">
    <property type="component" value="Chromosome"/>
</dbReference>
<dbReference type="KEGG" id="hdt:HYPDE_26513"/>
<dbReference type="AlphaFoldDB" id="N0B214"/>
<reference evidence="1 2" key="1">
    <citation type="journal article" date="2013" name="Genome Announc.">
        <title>Genome sequences for three denitrifying bacterial strains isolated from a uranium- and nitrate-contaminated subsurface environment.</title>
        <authorList>
            <person name="Venkatramanan R."/>
            <person name="Prakash O."/>
            <person name="Woyke T."/>
            <person name="Chain P."/>
            <person name="Goodwin L.A."/>
            <person name="Watson D."/>
            <person name="Brooks S."/>
            <person name="Kostka J.E."/>
            <person name="Green S.J."/>
        </authorList>
    </citation>
    <scope>NUCLEOTIDE SEQUENCE [LARGE SCALE GENOMIC DNA]</scope>
    <source>
        <strain evidence="1 2">1NES1</strain>
    </source>
</reference>
<evidence type="ECO:0000313" key="1">
    <source>
        <dbReference type="EMBL" id="AGK56983.1"/>
    </source>
</evidence>